<dbReference type="EMBL" id="JABANE010000082">
    <property type="protein sequence ID" value="NME70992.1"/>
    <property type="molecule type" value="Genomic_DNA"/>
</dbReference>
<dbReference type="PROSITE" id="PS50850">
    <property type="entry name" value="MFS"/>
    <property type="match status" value="1"/>
</dbReference>
<feature type="transmembrane region" description="Helical" evidence="7">
    <location>
        <begin position="83"/>
        <end position="103"/>
    </location>
</feature>
<evidence type="ECO:0000256" key="2">
    <source>
        <dbReference type="ARBA" id="ARBA00022448"/>
    </source>
</evidence>
<evidence type="ECO:0000256" key="6">
    <source>
        <dbReference type="ARBA" id="ARBA00023136"/>
    </source>
</evidence>
<feature type="transmembrane region" description="Helical" evidence="7">
    <location>
        <begin position="58"/>
        <end position="76"/>
    </location>
</feature>
<feature type="transmembrane region" description="Helical" evidence="7">
    <location>
        <begin position="176"/>
        <end position="196"/>
    </location>
</feature>
<sequence>MLKKKAQTRSSFLDIYRGIPKEVWILSIVSLINRIGAMVIPFLSIYLSDGKGFSLNEIGWIMTAFGVGSVVGTWLGGKLTDRIGFYPVIVFSLLSSGIGLIVLKELDTFVQMALGFFFVILLADLLRPPLFVAVNNYCTEENRTKSITLVRLAINLGFAFGPATGGILIASFGYASLFWVDGLSCILAMLFFVLTLKKTVGKVTKEETTEEKSPALKSPYKDKSYLLFVLSLTLFGLVFIQYFSTVPLFYKEVHELSEATIGLIISSNGFVIFILEMPLMHWIEKQKKVSKMNVMMIAVVCVIVSYILLIFSMNVTFLIIGMMILTIGEMLLFPLSNTEAMQRSIGKNQGDYMALYAISFSIAHLVGHNLGMQSVDFVGFDMTWVGMSIGLLVTLLLLQVYKNSVKKEKQLSVE</sequence>
<dbReference type="RefSeq" id="WP_169659216.1">
    <property type="nucleotide sequence ID" value="NZ_JABANE010000082.1"/>
</dbReference>
<feature type="domain" description="Major facilitator superfamily (MFS) profile" evidence="8">
    <location>
        <begin position="22"/>
        <end position="402"/>
    </location>
</feature>
<reference evidence="9 10" key="1">
    <citation type="submission" date="2020-04" db="EMBL/GenBank/DDBJ databases">
        <title>Flammeovirga sp. SR4, a novel species isolated from seawater.</title>
        <authorList>
            <person name="Wang X."/>
        </authorList>
    </citation>
    <scope>NUCLEOTIDE SEQUENCE [LARGE SCALE GENOMIC DNA]</scope>
    <source>
        <strain evidence="9 10">ATCC 23126</strain>
    </source>
</reference>
<feature type="transmembrane region" description="Helical" evidence="7">
    <location>
        <begin position="315"/>
        <end position="333"/>
    </location>
</feature>
<proteinExistence type="predicted"/>
<accession>A0A7X9XBR1</accession>
<dbReference type="PANTHER" id="PTHR23517">
    <property type="entry name" value="RESISTANCE PROTEIN MDTM, PUTATIVE-RELATED-RELATED"/>
    <property type="match status" value="1"/>
</dbReference>
<dbReference type="InterPro" id="IPR050171">
    <property type="entry name" value="MFS_Transporters"/>
</dbReference>
<feature type="transmembrane region" description="Helical" evidence="7">
    <location>
        <begin position="259"/>
        <end position="280"/>
    </location>
</feature>
<evidence type="ECO:0000256" key="5">
    <source>
        <dbReference type="ARBA" id="ARBA00022989"/>
    </source>
</evidence>
<dbReference type="Gene3D" id="1.20.1250.20">
    <property type="entry name" value="MFS general substrate transporter like domains"/>
    <property type="match status" value="1"/>
</dbReference>
<evidence type="ECO:0000313" key="9">
    <source>
        <dbReference type="EMBL" id="NME70992.1"/>
    </source>
</evidence>
<dbReference type="InterPro" id="IPR011701">
    <property type="entry name" value="MFS"/>
</dbReference>
<evidence type="ECO:0000256" key="7">
    <source>
        <dbReference type="SAM" id="Phobius"/>
    </source>
</evidence>
<feature type="transmembrane region" description="Helical" evidence="7">
    <location>
        <begin position="23"/>
        <end position="46"/>
    </location>
</feature>
<feature type="transmembrane region" description="Helical" evidence="7">
    <location>
        <begin position="148"/>
        <end position="170"/>
    </location>
</feature>
<organism evidence="9 10">
    <name type="scientific">Flammeovirga aprica JL-4</name>
    <dbReference type="NCBI Taxonomy" id="694437"/>
    <lineage>
        <taxon>Bacteria</taxon>
        <taxon>Pseudomonadati</taxon>
        <taxon>Bacteroidota</taxon>
        <taxon>Cytophagia</taxon>
        <taxon>Cytophagales</taxon>
        <taxon>Flammeovirgaceae</taxon>
        <taxon>Flammeovirga</taxon>
    </lineage>
</organism>
<comment type="caution">
    <text evidence="9">The sequence shown here is derived from an EMBL/GenBank/DDBJ whole genome shotgun (WGS) entry which is preliminary data.</text>
</comment>
<dbReference type="AlphaFoldDB" id="A0A7X9XBR1"/>
<keyword evidence="6 7" id="KW-0472">Membrane</keyword>
<dbReference type="CDD" id="cd17329">
    <property type="entry name" value="MFS_MdtH_MDR_like"/>
    <property type="match status" value="1"/>
</dbReference>
<dbReference type="Proteomes" id="UP000576082">
    <property type="component" value="Unassembled WGS sequence"/>
</dbReference>
<keyword evidence="10" id="KW-1185">Reference proteome</keyword>
<gene>
    <name evidence="9" type="ORF">HHU12_23695</name>
</gene>
<name>A0A7X9XBR1_9BACT</name>
<comment type="subcellular location">
    <subcellularLocation>
        <location evidence="1">Cell membrane</location>
        <topology evidence="1">Multi-pass membrane protein</topology>
    </subcellularLocation>
</comment>
<dbReference type="GO" id="GO:0022857">
    <property type="term" value="F:transmembrane transporter activity"/>
    <property type="evidence" value="ECO:0007669"/>
    <property type="project" value="InterPro"/>
</dbReference>
<dbReference type="Pfam" id="PF07690">
    <property type="entry name" value="MFS_1"/>
    <property type="match status" value="1"/>
</dbReference>
<keyword evidence="3" id="KW-1003">Cell membrane</keyword>
<feature type="transmembrane region" description="Helical" evidence="7">
    <location>
        <begin position="353"/>
        <end position="370"/>
    </location>
</feature>
<keyword evidence="5 7" id="KW-1133">Transmembrane helix</keyword>
<feature type="transmembrane region" description="Helical" evidence="7">
    <location>
        <begin position="382"/>
        <end position="401"/>
    </location>
</feature>
<feature type="transmembrane region" description="Helical" evidence="7">
    <location>
        <begin position="292"/>
        <end position="309"/>
    </location>
</feature>
<dbReference type="GO" id="GO:0005886">
    <property type="term" value="C:plasma membrane"/>
    <property type="evidence" value="ECO:0007669"/>
    <property type="project" value="UniProtKB-SubCell"/>
</dbReference>
<evidence type="ECO:0000256" key="3">
    <source>
        <dbReference type="ARBA" id="ARBA00022475"/>
    </source>
</evidence>
<dbReference type="InterPro" id="IPR020846">
    <property type="entry name" value="MFS_dom"/>
</dbReference>
<feature type="transmembrane region" description="Helical" evidence="7">
    <location>
        <begin position="225"/>
        <end position="244"/>
    </location>
</feature>
<protein>
    <submittedName>
        <fullName evidence="9">MFS transporter</fullName>
    </submittedName>
</protein>
<dbReference type="PANTHER" id="PTHR23517:SF2">
    <property type="entry name" value="MULTIDRUG RESISTANCE PROTEIN MDTH"/>
    <property type="match status" value="1"/>
</dbReference>
<evidence type="ECO:0000313" key="10">
    <source>
        <dbReference type="Proteomes" id="UP000576082"/>
    </source>
</evidence>
<dbReference type="InterPro" id="IPR036259">
    <property type="entry name" value="MFS_trans_sf"/>
</dbReference>
<feature type="transmembrane region" description="Helical" evidence="7">
    <location>
        <begin position="109"/>
        <end position="127"/>
    </location>
</feature>
<evidence type="ECO:0000256" key="4">
    <source>
        <dbReference type="ARBA" id="ARBA00022692"/>
    </source>
</evidence>
<evidence type="ECO:0000259" key="8">
    <source>
        <dbReference type="PROSITE" id="PS50850"/>
    </source>
</evidence>
<keyword evidence="2" id="KW-0813">Transport</keyword>
<keyword evidence="4 7" id="KW-0812">Transmembrane</keyword>
<dbReference type="SUPFAM" id="SSF103473">
    <property type="entry name" value="MFS general substrate transporter"/>
    <property type="match status" value="1"/>
</dbReference>
<evidence type="ECO:0000256" key="1">
    <source>
        <dbReference type="ARBA" id="ARBA00004651"/>
    </source>
</evidence>